<accession>A0A835SY65</accession>
<keyword evidence="4" id="KW-1185">Reference proteome</keyword>
<dbReference type="InterPro" id="IPR024616">
    <property type="entry name" value="Pherophorin"/>
</dbReference>
<sequence>MDAYCSNPNYFANGTVAGCQGNAGDVYNECLWKITVPRPGGLYWNCNVCVPNITEPMPPRAPRPPRPGAQPKQNGPPLPQAPAPPTGPSTPGNFKPPPPRRRPPATPSHRVPGFPYCACPRRSPRNTPFALEYANSTILPPMLDGTQRVSHCFTLQLQDCDTDAFCCPPDRMDLKKIEFSVGTQCRSAVKLVLLDGMSVPWAMTADTYQGQDVLTWKLPGLQLTQEAVGDKGALSLCMVLSAPCTSIEDFCMGPSCRHSIFNTPESCCPVSEAEITYDFEEVPAKHRRHLSSSSDHPSHVSEGDINTTHTAETVGTTASHGGAAPSWSSHAWSVQRRRR</sequence>
<dbReference type="Proteomes" id="UP000650467">
    <property type="component" value="Unassembled WGS sequence"/>
</dbReference>
<name>A0A835SY65_CHLIN</name>
<evidence type="ECO:0000256" key="1">
    <source>
        <dbReference type="SAM" id="MobiDB-lite"/>
    </source>
</evidence>
<evidence type="ECO:0000259" key="2">
    <source>
        <dbReference type="Pfam" id="PF12499"/>
    </source>
</evidence>
<protein>
    <recommendedName>
        <fullName evidence="2">Pherophorin domain-containing protein</fullName>
    </recommendedName>
</protein>
<feature type="region of interest" description="Disordered" evidence="1">
    <location>
        <begin position="315"/>
        <end position="339"/>
    </location>
</feature>
<dbReference type="Pfam" id="PF12499">
    <property type="entry name" value="DUF3707"/>
    <property type="match status" value="1"/>
</dbReference>
<dbReference type="EMBL" id="JAEHOC010000015">
    <property type="protein sequence ID" value="KAG2435354.1"/>
    <property type="molecule type" value="Genomic_DNA"/>
</dbReference>
<dbReference type="AlphaFoldDB" id="A0A835SY65"/>
<comment type="caution">
    <text evidence="3">The sequence shown here is derived from an EMBL/GenBank/DDBJ whole genome shotgun (WGS) entry which is preliminary data.</text>
</comment>
<dbReference type="OrthoDB" id="548358at2759"/>
<feature type="compositionally biased region" description="Pro residues" evidence="1">
    <location>
        <begin position="57"/>
        <end position="88"/>
    </location>
</feature>
<organism evidence="3 4">
    <name type="scientific">Chlamydomonas incerta</name>
    <dbReference type="NCBI Taxonomy" id="51695"/>
    <lineage>
        <taxon>Eukaryota</taxon>
        <taxon>Viridiplantae</taxon>
        <taxon>Chlorophyta</taxon>
        <taxon>core chlorophytes</taxon>
        <taxon>Chlorophyceae</taxon>
        <taxon>CS clade</taxon>
        <taxon>Chlamydomonadales</taxon>
        <taxon>Chlamydomonadaceae</taxon>
        <taxon>Chlamydomonas</taxon>
    </lineage>
</organism>
<reference evidence="3" key="1">
    <citation type="journal article" date="2020" name="bioRxiv">
        <title>Comparative genomics of Chlamydomonas.</title>
        <authorList>
            <person name="Craig R.J."/>
            <person name="Hasan A.R."/>
            <person name="Ness R.W."/>
            <person name="Keightley P.D."/>
        </authorList>
    </citation>
    <scope>NUCLEOTIDE SEQUENCE</scope>
    <source>
        <strain evidence="3">SAG 7.73</strain>
    </source>
</reference>
<evidence type="ECO:0000313" key="3">
    <source>
        <dbReference type="EMBL" id="KAG2435354.1"/>
    </source>
</evidence>
<evidence type="ECO:0000313" key="4">
    <source>
        <dbReference type="Proteomes" id="UP000650467"/>
    </source>
</evidence>
<proteinExistence type="predicted"/>
<feature type="region of interest" description="Disordered" evidence="1">
    <location>
        <begin position="57"/>
        <end position="109"/>
    </location>
</feature>
<gene>
    <name evidence="3" type="ORF">HXX76_007427</name>
</gene>
<feature type="domain" description="Pherophorin" evidence="2">
    <location>
        <begin position="114"/>
        <end position="269"/>
    </location>
</feature>